<evidence type="ECO:0008006" key="3">
    <source>
        <dbReference type="Google" id="ProtNLM"/>
    </source>
</evidence>
<gene>
    <name evidence="1" type="ORF">NAT50_07455</name>
</gene>
<sequence length="184" mass="21444">MNSEYTLQIEKCTAYRKDRERNRNLALRNQDYLKVVVATAVDPDHKNQHQACWILELVCEKKLKTVLPYVSLFLNHAPQFKNDSAIRSASKICLFLTKSNHRANGISLTLHQETQLIEICFDRLIKDEKVATKVYCIKALFILNKKHPWIYEELHTILQQGYHTHSPAYKAIAKNILGKTMKKH</sequence>
<organism evidence="1 2">
    <name type="scientific">Flavobacterium luminosum</name>
    <dbReference type="NCBI Taxonomy" id="2949086"/>
    <lineage>
        <taxon>Bacteria</taxon>
        <taxon>Pseudomonadati</taxon>
        <taxon>Bacteroidota</taxon>
        <taxon>Flavobacteriia</taxon>
        <taxon>Flavobacteriales</taxon>
        <taxon>Flavobacteriaceae</taxon>
        <taxon>Flavobacterium</taxon>
    </lineage>
</organism>
<dbReference type="EMBL" id="JAMLJM010000004">
    <property type="protein sequence ID" value="MCL9809194.1"/>
    <property type="molecule type" value="Genomic_DNA"/>
</dbReference>
<evidence type="ECO:0000313" key="1">
    <source>
        <dbReference type="EMBL" id="MCL9809194.1"/>
    </source>
</evidence>
<reference evidence="1 2" key="1">
    <citation type="submission" date="2022-05" db="EMBL/GenBank/DDBJ databases">
        <title>Flavobacterium sp., isolated from activated sludge.</title>
        <authorList>
            <person name="Ran Q."/>
        </authorList>
    </citation>
    <scope>NUCLEOTIDE SEQUENCE [LARGE SCALE GENOMIC DNA]</scope>
    <source>
        <strain evidence="1 2">HXWNR70</strain>
    </source>
</reference>
<proteinExistence type="predicted"/>
<protein>
    <recommendedName>
        <fullName evidence="3">Adenylosuccinate lyase</fullName>
    </recommendedName>
</protein>
<evidence type="ECO:0000313" key="2">
    <source>
        <dbReference type="Proteomes" id="UP001317191"/>
    </source>
</evidence>
<comment type="caution">
    <text evidence="1">The sequence shown here is derived from an EMBL/GenBank/DDBJ whole genome shotgun (WGS) entry which is preliminary data.</text>
</comment>
<dbReference type="InterPro" id="IPR016024">
    <property type="entry name" value="ARM-type_fold"/>
</dbReference>
<dbReference type="SUPFAM" id="SSF48371">
    <property type="entry name" value="ARM repeat"/>
    <property type="match status" value="1"/>
</dbReference>
<name>A0ABT0TNX2_9FLAO</name>
<keyword evidence="2" id="KW-1185">Reference proteome</keyword>
<accession>A0ABT0TNX2</accession>
<dbReference type="RefSeq" id="WP_250592593.1">
    <property type="nucleotide sequence ID" value="NZ_JAMLJM010000004.1"/>
</dbReference>
<dbReference type="Proteomes" id="UP001317191">
    <property type="component" value="Unassembled WGS sequence"/>
</dbReference>